<reference evidence="1" key="1">
    <citation type="submission" date="2018-07" db="EMBL/GenBank/DDBJ databases">
        <authorList>
            <person name="Quirk P.G."/>
            <person name="Krulwich T.A."/>
        </authorList>
    </citation>
    <scope>NUCLEOTIDE SEQUENCE</scope>
</reference>
<dbReference type="VEuPathDB" id="VectorBase:CSON010011"/>
<proteinExistence type="predicted"/>
<organism evidence="1">
    <name type="scientific">Culicoides sonorensis</name>
    <name type="common">Biting midge</name>
    <dbReference type="NCBI Taxonomy" id="179676"/>
    <lineage>
        <taxon>Eukaryota</taxon>
        <taxon>Metazoa</taxon>
        <taxon>Ecdysozoa</taxon>
        <taxon>Arthropoda</taxon>
        <taxon>Hexapoda</taxon>
        <taxon>Insecta</taxon>
        <taxon>Pterygota</taxon>
        <taxon>Neoptera</taxon>
        <taxon>Endopterygota</taxon>
        <taxon>Diptera</taxon>
        <taxon>Nematocera</taxon>
        <taxon>Chironomoidea</taxon>
        <taxon>Ceratopogonidae</taxon>
        <taxon>Ceratopogoninae</taxon>
        <taxon>Culicoides</taxon>
        <taxon>Monoculicoides</taxon>
    </lineage>
</organism>
<name>A0A336MYG5_CULSO</name>
<accession>A0A336MYG5</accession>
<sequence length="74" mass="8366">MKKNLISSKRKDLELILCITIKDCTSSDMDRNLTGSDILHKHSINSLLEQNGEIINRGLASPNEGRVHQKNHNK</sequence>
<evidence type="ECO:0000313" key="1">
    <source>
        <dbReference type="EMBL" id="SSX35432.1"/>
    </source>
</evidence>
<dbReference type="EMBL" id="UFQT01004020">
    <property type="protein sequence ID" value="SSX35432.1"/>
    <property type="molecule type" value="Genomic_DNA"/>
</dbReference>
<dbReference type="AlphaFoldDB" id="A0A336MYG5"/>
<gene>
    <name evidence="1" type="primary">CSON010011</name>
</gene>
<protein>
    <submittedName>
        <fullName evidence="1">CSON010011 protein</fullName>
    </submittedName>
</protein>